<dbReference type="PANTHER" id="PTHR37315">
    <property type="entry name" value="UPF0311 PROTEIN BLR7842"/>
    <property type="match status" value="1"/>
</dbReference>
<sequence length="155" mass="16065">MLVKVFVAAITLVSAVTGSCAAPPPAPTLSFLYSLNLTNGAEYAIGATPQGFRTVQPIVGGAFSGPKMKGNVTTGIDYGVVDSNNTFHPKAVYVLETVEGDTILVTESGRAPNINVIFDTASTKYGWLNKAVGYATGGLVDGVVSLNVWQITPPS</sequence>
<dbReference type="AlphaFoldDB" id="F0XPH6"/>
<dbReference type="EMBL" id="GL629801">
    <property type="protein sequence ID" value="EFX00408.1"/>
    <property type="molecule type" value="Genomic_DNA"/>
</dbReference>
<dbReference type="RefSeq" id="XP_014169890.1">
    <property type="nucleotide sequence ID" value="XM_014314415.1"/>
</dbReference>
<reference evidence="2 3" key="1">
    <citation type="journal article" date="2011" name="Proc. Natl. Acad. Sci. U.S.A.">
        <title>Genome and transcriptome analyses of the mountain pine beetle-fungal symbiont Grosmannia clavigera, a lodgepole pine pathogen.</title>
        <authorList>
            <person name="DiGuistini S."/>
            <person name="Wang Y."/>
            <person name="Liao N.Y."/>
            <person name="Taylor G."/>
            <person name="Tanguay P."/>
            <person name="Feau N."/>
            <person name="Henrissat B."/>
            <person name="Chan S.K."/>
            <person name="Hesse-Orce U."/>
            <person name="Alamouti S.M."/>
            <person name="Tsui C.K.M."/>
            <person name="Docking R.T."/>
            <person name="Levasseur A."/>
            <person name="Haridas S."/>
            <person name="Robertson G."/>
            <person name="Birol I."/>
            <person name="Holt R.A."/>
            <person name="Marra M.A."/>
            <person name="Hamelin R.C."/>
            <person name="Hirst M."/>
            <person name="Jones S.J.M."/>
            <person name="Bohlmann J."/>
            <person name="Breuil C."/>
        </authorList>
    </citation>
    <scope>NUCLEOTIDE SEQUENCE [LARGE SCALE GENOMIC DNA]</scope>
    <source>
        <strain evidence="3">kw1407 / UAMH 11150</strain>
    </source>
</reference>
<feature type="signal peptide" evidence="1">
    <location>
        <begin position="1"/>
        <end position="21"/>
    </location>
</feature>
<accession>F0XPH6</accession>
<organism evidence="3">
    <name type="scientific">Grosmannia clavigera (strain kw1407 / UAMH 11150)</name>
    <name type="common">Blue stain fungus</name>
    <name type="synonym">Graphiocladiella clavigera</name>
    <dbReference type="NCBI Taxonomy" id="655863"/>
    <lineage>
        <taxon>Eukaryota</taxon>
        <taxon>Fungi</taxon>
        <taxon>Dikarya</taxon>
        <taxon>Ascomycota</taxon>
        <taxon>Pezizomycotina</taxon>
        <taxon>Sordariomycetes</taxon>
        <taxon>Sordariomycetidae</taxon>
        <taxon>Ophiostomatales</taxon>
        <taxon>Ophiostomataceae</taxon>
        <taxon>Leptographium</taxon>
    </lineage>
</organism>
<dbReference type="InParanoid" id="F0XPH6"/>
<keyword evidence="1" id="KW-0732">Signal</keyword>
<proteinExistence type="predicted"/>
<dbReference type="GeneID" id="25980952"/>
<dbReference type="PROSITE" id="PS51257">
    <property type="entry name" value="PROKAR_LIPOPROTEIN"/>
    <property type="match status" value="1"/>
</dbReference>
<dbReference type="InterPro" id="IPR020915">
    <property type="entry name" value="UPF0311"/>
</dbReference>
<evidence type="ECO:0000313" key="3">
    <source>
        <dbReference type="Proteomes" id="UP000007796"/>
    </source>
</evidence>
<evidence type="ECO:0000256" key="1">
    <source>
        <dbReference type="SAM" id="SignalP"/>
    </source>
</evidence>
<feature type="chain" id="PRO_5003264095" evidence="1">
    <location>
        <begin position="22"/>
        <end position="155"/>
    </location>
</feature>
<name>F0XPH6_GROCL</name>
<dbReference type="Gene3D" id="2.40.160.20">
    <property type="match status" value="1"/>
</dbReference>
<dbReference type="STRING" id="655863.F0XPH6"/>
<dbReference type="Proteomes" id="UP000007796">
    <property type="component" value="Unassembled WGS sequence"/>
</dbReference>
<dbReference type="HOGENOM" id="CLU_096872_2_1_1"/>
<dbReference type="OrthoDB" id="2544694at2759"/>
<protein>
    <submittedName>
        <fullName evidence="2">Uncharacterized protein</fullName>
    </submittedName>
</protein>
<keyword evidence="3" id="KW-1185">Reference proteome</keyword>
<dbReference type="PANTHER" id="PTHR37315:SF1">
    <property type="entry name" value="UPF0311 PROTEIN BLR7842"/>
    <property type="match status" value="1"/>
</dbReference>
<evidence type="ECO:0000313" key="2">
    <source>
        <dbReference type="EMBL" id="EFX00408.1"/>
    </source>
</evidence>
<dbReference type="eggNOG" id="ENOG502SS11">
    <property type="taxonomic scope" value="Eukaryota"/>
</dbReference>
<gene>
    <name evidence="2" type="ORF">CMQ_7410</name>
</gene>
<dbReference type="Pfam" id="PF11578">
    <property type="entry name" value="DUF3237"/>
    <property type="match status" value="1"/>
</dbReference>